<feature type="transmembrane region" description="Helical" evidence="9">
    <location>
        <begin position="241"/>
        <end position="267"/>
    </location>
</feature>
<sequence length="716" mass="76856">MNSLTDRVKSFSGIDFATALSKNSDMLIAAGMIVLIGTIIVPVPTFIISVLIVVNITISLAVMMVSLYISSPLQLSTYPTILLLTTLFRLALSISCTRSILTKGDAGDVIRALGEITAQGNLVVGFVMFVILLVVQFLVVAKGAERVAEVAARFTLDALPGKQMAIDADMRSGLITMEVAKKLRSDLAKESRLYGAMDGAMKFVKGDSIATIIIAVVNIVAGMAIGVLYRGLDPAAAAKKYLILTIGDGLGAIFASIFIAISAGLVVTRVAGDDTDESSNVGADMSAQLLANPKPLLVVSGLLGSMAVVAVLAGSTVAIPVLIVAAVAAPVALSLRKRQQALAAKAAERQAATPDPAAESDDIQPSYTVPMAIVTSAELAPYIDPEFPSGAKFREGLTALRNTMYYDTGVLMPQIYVTGNAPLEPFHYVFAVKEIPVAQGVVKPFHFYVNDSVENIKVFGIEGEEVRNPADLRPGAWVPDDYRLLATVAGLKVWEPSDFLLLHISNILRRHAHEYVGIQEAQALLDFVGRGAPKLVEEVVPKIVSLHLFTDVLQRLVQEGVSIRDVKSILDALAEWGRIEKDPAQLTEYVRASLKRIISFKASGGRSTLFVYLLDPEIEDIVRGSIRRTSTAAFLALDPTISNDILASLREEIGLLPPTAQKPVIVTDMDIRRFVRKLVEVEFPNVSVLSYQELSPDLTVQPIARIALPHGGRLAA</sequence>
<accession>A0ABX8BEF9</accession>
<keyword evidence="7 9" id="KW-1133">Transmembrane helix</keyword>
<dbReference type="Pfam" id="PF00771">
    <property type="entry name" value="FHIPEP"/>
    <property type="match status" value="1"/>
</dbReference>
<feature type="transmembrane region" description="Helical" evidence="9">
    <location>
        <begin position="122"/>
        <end position="141"/>
    </location>
</feature>
<dbReference type="InterPro" id="IPR042194">
    <property type="entry name" value="FHIPEP_1"/>
</dbReference>
<evidence type="ECO:0000256" key="8">
    <source>
        <dbReference type="ARBA" id="ARBA00023136"/>
    </source>
</evidence>
<dbReference type="PROSITE" id="PS00994">
    <property type="entry name" value="FHIPEP"/>
    <property type="match status" value="1"/>
</dbReference>
<keyword evidence="11" id="KW-1185">Reference proteome</keyword>
<dbReference type="Gene3D" id="1.10.8.540">
    <property type="entry name" value="FHIPEP family, domain 3"/>
    <property type="match status" value="1"/>
</dbReference>
<feature type="transmembrane region" description="Helical" evidence="9">
    <location>
        <begin position="81"/>
        <end position="101"/>
    </location>
</feature>
<dbReference type="InterPro" id="IPR006302">
    <property type="entry name" value="T3SS_HrcV"/>
</dbReference>
<dbReference type="Gene3D" id="3.40.50.12790">
    <property type="entry name" value="FHIPEP family, domain 4"/>
    <property type="match status" value="1"/>
</dbReference>
<feature type="transmembrane region" description="Helical" evidence="9">
    <location>
        <begin position="209"/>
        <end position="229"/>
    </location>
</feature>
<keyword evidence="4" id="KW-1003">Cell membrane</keyword>
<evidence type="ECO:0000256" key="9">
    <source>
        <dbReference type="SAM" id="Phobius"/>
    </source>
</evidence>
<feature type="transmembrane region" description="Helical" evidence="9">
    <location>
        <begin position="302"/>
        <end position="335"/>
    </location>
</feature>
<evidence type="ECO:0000256" key="3">
    <source>
        <dbReference type="ARBA" id="ARBA00022448"/>
    </source>
</evidence>
<evidence type="ECO:0000256" key="1">
    <source>
        <dbReference type="ARBA" id="ARBA00004429"/>
    </source>
</evidence>
<evidence type="ECO:0000256" key="5">
    <source>
        <dbReference type="ARBA" id="ARBA00022519"/>
    </source>
</evidence>
<organism evidence="10 11">
    <name type="scientific">Chloracidobacterium validum</name>
    <dbReference type="NCBI Taxonomy" id="2821543"/>
    <lineage>
        <taxon>Bacteria</taxon>
        <taxon>Pseudomonadati</taxon>
        <taxon>Acidobacteriota</taxon>
        <taxon>Terriglobia</taxon>
        <taxon>Terriglobales</taxon>
        <taxon>Acidobacteriaceae</taxon>
        <taxon>Chloracidobacterium</taxon>
    </lineage>
</organism>
<evidence type="ECO:0000256" key="7">
    <source>
        <dbReference type="ARBA" id="ARBA00022989"/>
    </source>
</evidence>
<dbReference type="PIRSF" id="PIRSF005419">
    <property type="entry name" value="FlhA"/>
    <property type="match status" value="1"/>
</dbReference>
<evidence type="ECO:0000313" key="10">
    <source>
        <dbReference type="EMBL" id="QUW04401.1"/>
    </source>
</evidence>
<keyword evidence="3" id="KW-0813">Transport</keyword>
<gene>
    <name evidence="10" type="primary">sctV</name>
    <name evidence="10" type="ORF">J8C06_11410</name>
</gene>
<dbReference type="NCBIfam" id="TIGR01399">
    <property type="entry name" value="hrcV"/>
    <property type="match status" value="1"/>
</dbReference>
<keyword evidence="5" id="KW-0997">Cell inner membrane</keyword>
<dbReference type="PRINTS" id="PR00949">
    <property type="entry name" value="TYPE3IMAPROT"/>
</dbReference>
<proteinExistence type="inferred from homology"/>
<dbReference type="InterPro" id="IPR042196">
    <property type="entry name" value="FHIPEP_4"/>
</dbReference>
<evidence type="ECO:0000313" key="11">
    <source>
        <dbReference type="Proteomes" id="UP000676506"/>
    </source>
</evidence>
<dbReference type="Proteomes" id="UP000676506">
    <property type="component" value="Chromosome 2"/>
</dbReference>
<dbReference type="InterPro" id="IPR001712">
    <property type="entry name" value="T3SS_FHIPEP"/>
</dbReference>
<dbReference type="Gene3D" id="3.40.30.60">
    <property type="entry name" value="FHIPEP family, domain 1"/>
    <property type="match status" value="1"/>
</dbReference>
<evidence type="ECO:0000256" key="2">
    <source>
        <dbReference type="ARBA" id="ARBA00008835"/>
    </source>
</evidence>
<comment type="subcellular location">
    <subcellularLocation>
        <location evidence="1">Cell inner membrane</location>
        <topology evidence="1">Multi-pass membrane protein</topology>
    </subcellularLocation>
</comment>
<dbReference type="PANTHER" id="PTHR30161">
    <property type="entry name" value="FLAGELLAR EXPORT PROTEIN, MEMBRANE FLHA SUBUNIT-RELATED"/>
    <property type="match status" value="1"/>
</dbReference>
<keyword evidence="6 9" id="KW-0812">Transmembrane</keyword>
<keyword evidence="8 9" id="KW-0472">Membrane</keyword>
<dbReference type="PANTHER" id="PTHR30161:SF2">
    <property type="entry name" value="INVASION PROTEIN INVA"/>
    <property type="match status" value="1"/>
</dbReference>
<name>A0ABX8BEF9_9BACT</name>
<evidence type="ECO:0000256" key="4">
    <source>
        <dbReference type="ARBA" id="ARBA00022475"/>
    </source>
</evidence>
<dbReference type="InterPro" id="IPR025505">
    <property type="entry name" value="FHIPEP_CS"/>
</dbReference>
<dbReference type="EMBL" id="CP072649">
    <property type="protein sequence ID" value="QUW04401.1"/>
    <property type="molecule type" value="Genomic_DNA"/>
</dbReference>
<dbReference type="InterPro" id="IPR042193">
    <property type="entry name" value="FHIPEP_3"/>
</dbReference>
<protein>
    <submittedName>
        <fullName evidence="10">Type III secretion system export apparatus subunit SctV</fullName>
    </submittedName>
</protein>
<reference evidence="10 11" key="1">
    <citation type="submission" date="2021-03" db="EMBL/GenBank/DDBJ databases">
        <title>Genomic and phenotypic characterization of Chloracidobacterium isolates provides evidence for multiple species.</title>
        <authorList>
            <person name="Saini M.K."/>
            <person name="Costas A.M.G."/>
            <person name="Tank M."/>
            <person name="Bryant D.A."/>
        </authorList>
    </citation>
    <scope>NUCLEOTIDE SEQUENCE [LARGE SCALE GENOMIC DNA]</scope>
    <source>
        <strain evidence="10 11">BV2-C</strain>
    </source>
</reference>
<evidence type="ECO:0000256" key="6">
    <source>
        <dbReference type="ARBA" id="ARBA00022692"/>
    </source>
</evidence>
<comment type="similarity">
    <text evidence="2">Belongs to the FHIPEP (flagella/HR/invasion proteins export pore) family.</text>
</comment>
<feature type="transmembrane region" description="Helical" evidence="9">
    <location>
        <begin position="26"/>
        <end position="43"/>
    </location>
</feature>
<feature type="transmembrane region" description="Helical" evidence="9">
    <location>
        <begin position="50"/>
        <end position="69"/>
    </location>
</feature>
<dbReference type="RefSeq" id="WP_211430290.1">
    <property type="nucleotide sequence ID" value="NZ_CP072649.1"/>
</dbReference>